<dbReference type="InterPro" id="IPR008719">
    <property type="entry name" value="N2O_reductase_NosL"/>
</dbReference>
<sequence>MVLRFVIFIFLALNIANSFALKPNENSNSKIDYIKSDFSSLSAKNLNDCGKALHKVKTRDGEILKYCSLGELAVHSMDMDILFSTISAVDWYTKKNIKADSAYYVVNSSLEYEAAFKNKEDALKFSKEFGGEIANLDKAYDVGFIRVENDLDKNIYKNEKKFYPMGERIYNLKCKKFNFENYPYINELKVDIFKNCKNLDERKAQLVLNYLWYKKSQTSSLNYKISPTDKDKCPVCGMFVYKYPKWTSSLKYADSKESKVLFFDGVKDMFKFIHSPKNYGANSNDLRYEFIHVTGYYTLEAIDAKDAFYVLGSDVLGPMGNELIPFKKEEDARVFRLDHVGMEILRFDEITKGIICKLDGRSCE</sequence>
<dbReference type="EMBL" id="PDHH01000004">
    <property type="protein sequence ID" value="PSM51989.1"/>
    <property type="molecule type" value="Genomic_DNA"/>
</dbReference>
<dbReference type="Gene3D" id="3.30.70.2050">
    <property type="match status" value="1"/>
</dbReference>
<dbReference type="PANTHER" id="PTHR41247:SF1">
    <property type="entry name" value="HTH-TYPE TRANSCRIPTIONAL REPRESSOR YCNK"/>
    <property type="match status" value="1"/>
</dbReference>
<dbReference type="PANTHER" id="PTHR41247">
    <property type="entry name" value="HTH-TYPE TRANSCRIPTIONAL REPRESSOR YCNK"/>
    <property type="match status" value="1"/>
</dbReference>
<dbReference type="Pfam" id="PF05573">
    <property type="entry name" value="NosL"/>
    <property type="match status" value="1"/>
</dbReference>
<evidence type="ECO:0000313" key="2">
    <source>
        <dbReference type="EMBL" id="PSM51989.1"/>
    </source>
</evidence>
<feature type="chain" id="PRO_5015158261" description="NosL family protein" evidence="1">
    <location>
        <begin position="21"/>
        <end position="364"/>
    </location>
</feature>
<gene>
    <name evidence="2" type="ORF">CQ405_05345</name>
</gene>
<comment type="caution">
    <text evidence="2">The sequence shown here is derived from an EMBL/GenBank/DDBJ whole genome shotgun (WGS) entry which is preliminary data.</text>
</comment>
<reference evidence="3" key="1">
    <citation type="submission" date="2017-10" db="EMBL/GenBank/DDBJ databases">
        <title>Campylobacter species from seals.</title>
        <authorList>
            <person name="Gilbert M.J."/>
            <person name="Zomer A.L."/>
            <person name="Timmerman A.J."/>
            <person name="Duim B."/>
            <person name="Wagenaar J.A."/>
        </authorList>
    </citation>
    <scope>NUCLEOTIDE SEQUENCE [LARGE SCALE GENOMIC DNA]</scope>
    <source>
        <strain evidence="3">17S00004-5</strain>
    </source>
</reference>
<keyword evidence="1" id="KW-0732">Signal</keyword>
<organism evidence="2 3">
    <name type="scientific">Campylobacter blaseri</name>
    <dbReference type="NCBI Taxonomy" id="2042961"/>
    <lineage>
        <taxon>Bacteria</taxon>
        <taxon>Pseudomonadati</taxon>
        <taxon>Campylobacterota</taxon>
        <taxon>Epsilonproteobacteria</taxon>
        <taxon>Campylobacterales</taxon>
        <taxon>Campylobacteraceae</taxon>
        <taxon>Campylobacter</taxon>
    </lineage>
</organism>
<protein>
    <recommendedName>
        <fullName evidence="4">NosL family protein</fullName>
    </recommendedName>
</protein>
<evidence type="ECO:0000313" key="3">
    <source>
        <dbReference type="Proteomes" id="UP000240535"/>
    </source>
</evidence>
<keyword evidence="3" id="KW-1185">Reference proteome</keyword>
<dbReference type="Proteomes" id="UP000240535">
    <property type="component" value="Unassembled WGS sequence"/>
</dbReference>
<name>A0A2P8R0H4_9BACT</name>
<accession>A0A2P8R0H4</accession>
<evidence type="ECO:0000256" key="1">
    <source>
        <dbReference type="SAM" id="SignalP"/>
    </source>
</evidence>
<evidence type="ECO:0008006" key="4">
    <source>
        <dbReference type="Google" id="ProtNLM"/>
    </source>
</evidence>
<dbReference type="OrthoDB" id="982633at2"/>
<dbReference type="AlphaFoldDB" id="A0A2P8R0H4"/>
<proteinExistence type="predicted"/>
<feature type="signal peptide" evidence="1">
    <location>
        <begin position="1"/>
        <end position="20"/>
    </location>
</feature>
<dbReference type="SUPFAM" id="SSF160387">
    <property type="entry name" value="NosL/MerB-like"/>
    <property type="match status" value="2"/>
</dbReference>